<dbReference type="PROSITE" id="PS51294">
    <property type="entry name" value="HTH_MYB"/>
    <property type="match status" value="1"/>
</dbReference>
<keyword evidence="5" id="KW-0539">Nucleus</keyword>
<dbReference type="InterPro" id="IPR001005">
    <property type="entry name" value="SANT/Myb"/>
</dbReference>
<feature type="region of interest" description="Disordered" evidence="6">
    <location>
        <begin position="1"/>
        <end position="68"/>
    </location>
</feature>
<comment type="subcellular location">
    <subcellularLocation>
        <location evidence="1">Nucleus</location>
    </subcellularLocation>
</comment>
<organism evidence="10 11">
    <name type="scientific">Ceratopteris richardii</name>
    <name type="common">Triangle waterfern</name>
    <dbReference type="NCBI Taxonomy" id="49495"/>
    <lineage>
        <taxon>Eukaryota</taxon>
        <taxon>Viridiplantae</taxon>
        <taxon>Streptophyta</taxon>
        <taxon>Embryophyta</taxon>
        <taxon>Tracheophyta</taxon>
        <taxon>Polypodiopsida</taxon>
        <taxon>Polypodiidae</taxon>
        <taxon>Polypodiales</taxon>
        <taxon>Pteridineae</taxon>
        <taxon>Pteridaceae</taxon>
        <taxon>Parkerioideae</taxon>
        <taxon>Ceratopteris</taxon>
    </lineage>
</organism>
<dbReference type="InterPro" id="IPR052245">
    <property type="entry name" value="Plant_Stress_Dev_TF"/>
</dbReference>
<dbReference type="GO" id="GO:0006355">
    <property type="term" value="P:regulation of DNA-templated transcription"/>
    <property type="evidence" value="ECO:0007669"/>
    <property type="project" value="UniProtKB-ARBA"/>
</dbReference>
<evidence type="ECO:0000259" key="8">
    <source>
        <dbReference type="PROSITE" id="PS51293"/>
    </source>
</evidence>
<dbReference type="PROSITE" id="PS50090">
    <property type="entry name" value="MYB_LIKE"/>
    <property type="match status" value="1"/>
</dbReference>
<dbReference type="InterPro" id="IPR006447">
    <property type="entry name" value="Myb_dom_plants"/>
</dbReference>
<dbReference type="AlphaFoldDB" id="A0A8T2R352"/>
<evidence type="ECO:0000259" key="9">
    <source>
        <dbReference type="PROSITE" id="PS51294"/>
    </source>
</evidence>
<keyword evidence="3" id="KW-0238">DNA-binding</keyword>
<keyword evidence="2" id="KW-0805">Transcription regulation</keyword>
<dbReference type="InterPro" id="IPR017930">
    <property type="entry name" value="Myb_dom"/>
</dbReference>
<dbReference type="PANTHER" id="PTHR44191">
    <property type="entry name" value="TRANSCRIPTION FACTOR KUA1"/>
    <property type="match status" value="1"/>
</dbReference>
<sequence length="284" mass="31202">MDLSSSSPPAATLQPNNRRRRQQPHSATAMENTDQSSPVQSVHTPDATMAPQISTDTPKDRKKGTPWTEEEHRLFLVGLQKLGKGDWKGISRKYVTSRTPTQVASHAQKYFIRQNNLNRVRKRRSSLFDITSDVGTPDEHESAQQLPSSLSAGERAMVQFLEDVAVRETSHAARMQVQGNVAPAFTLLVPGWAGMGHQNERGDSSWPSQTCNLVRPTPIIPTSPIHMMDLWGGVSEFSLPASSCSPPPHLPFKSSEHSAFQHASRAFCTKQLNPGHAANAISVV</sequence>
<dbReference type="SMART" id="SM00717">
    <property type="entry name" value="SANT"/>
    <property type="match status" value="1"/>
</dbReference>
<feature type="domain" description="SANT" evidence="8">
    <location>
        <begin position="62"/>
        <end position="115"/>
    </location>
</feature>
<proteinExistence type="predicted"/>
<accession>A0A8T2R352</accession>
<evidence type="ECO:0000313" key="10">
    <source>
        <dbReference type="EMBL" id="KAH7290812.1"/>
    </source>
</evidence>
<dbReference type="NCBIfam" id="TIGR01557">
    <property type="entry name" value="myb_SHAQKYF"/>
    <property type="match status" value="1"/>
</dbReference>
<dbReference type="GO" id="GO:0005634">
    <property type="term" value="C:nucleus"/>
    <property type="evidence" value="ECO:0007669"/>
    <property type="project" value="UniProtKB-SubCell"/>
</dbReference>
<dbReference type="CDD" id="cd00167">
    <property type="entry name" value="SANT"/>
    <property type="match status" value="1"/>
</dbReference>
<gene>
    <name evidence="10" type="ORF">KP509_30G065000</name>
</gene>
<dbReference type="FunFam" id="1.10.10.60:FF:000009">
    <property type="entry name" value="transcription factor MYB1R1"/>
    <property type="match status" value="1"/>
</dbReference>
<dbReference type="Gene3D" id="1.10.10.60">
    <property type="entry name" value="Homeodomain-like"/>
    <property type="match status" value="1"/>
</dbReference>
<feature type="domain" description="Myb-like" evidence="7">
    <location>
        <begin position="59"/>
        <end position="111"/>
    </location>
</feature>
<evidence type="ECO:0000259" key="7">
    <source>
        <dbReference type="PROSITE" id="PS50090"/>
    </source>
</evidence>
<keyword evidence="4" id="KW-0804">Transcription</keyword>
<dbReference type="Pfam" id="PF00249">
    <property type="entry name" value="Myb_DNA-binding"/>
    <property type="match status" value="1"/>
</dbReference>
<dbReference type="PANTHER" id="PTHR44191:SF62">
    <property type="entry name" value="OS04G0341900 PROTEIN"/>
    <property type="match status" value="1"/>
</dbReference>
<evidence type="ECO:0000313" key="11">
    <source>
        <dbReference type="Proteomes" id="UP000825935"/>
    </source>
</evidence>
<dbReference type="GO" id="GO:0003677">
    <property type="term" value="F:DNA binding"/>
    <property type="evidence" value="ECO:0007669"/>
    <property type="project" value="UniProtKB-KW"/>
</dbReference>
<dbReference type="SUPFAM" id="SSF46689">
    <property type="entry name" value="Homeodomain-like"/>
    <property type="match status" value="1"/>
</dbReference>
<evidence type="ECO:0000256" key="2">
    <source>
        <dbReference type="ARBA" id="ARBA00023015"/>
    </source>
</evidence>
<protein>
    <submittedName>
        <fullName evidence="10">Uncharacterized protein</fullName>
    </submittedName>
</protein>
<keyword evidence="11" id="KW-1185">Reference proteome</keyword>
<dbReference type="InterPro" id="IPR009057">
    <property type="entry name" value="Homeodomain-like_sf"/>
</dbReference>
<reference evidence="10" key="1">
    <citation type="submission" date="2021-08" db="EMBL/GenBank/DDBJ databases">
        <title>WGS assembly of Ceratopteris richardii.</title>
        <authorList>
            <person name="Marchant D.B."/>
            <person name="Chen G."/>
            <person name="Jenkins J."/>
            <person name="Shu S."/>
            <person name="Leebens-Mack J."/>
            <person name="Grimwood J."/>
            <person name="Schmutz J."/>
            <person name="Soltis P."/>
            <person name="Soltis D."/>
            <person name="Chen Z.-H."/>
        </authorList>
    </citation>
    <scope>NUCLEOTIDE SEQUENCE</scope>
    <source>
        <strain evidence="10">Whitten #5841</strain>
        <tissue evidence="10">Leaf</tissue>
    </source>
</reference>
<name>A0A8T2R352_CERRI</name>
<evidence type="ECO:0000256" key="5">
    <source>
        <dbReference type="ARBA" id="ARBA00023242"/>
    </source>
</evidence>
<evidence type="ECO:0000256" key="1">
    <source>
        <dbReference type="ARBA" id="ARBA00004123"/>
    </source>
</evidence>
<evidence type="ECO:0000256" key="3">
    <source>
        <dbReference type="ARBA" id="ARBA00023125"/>
    </source>
</evidence>
<dbReference type="Proteomes" id="UP000825935">
    <property type="component" value="Chromosome 30"/>
</dbReference>
<feature type="compositionally biased region" description="Polar residues" evidence="6">
    <location>
        <begin position="25"/>
        <end position="43"/>
    </location>
</feature>
<evidence type="ECO:0000256" key="4">
    <source>
        <dbReference type="ARBA" id="ARBA00023163"/>
    </source>
</evidence>
<comment type="caution">
    <text evidence="10">The sequence shown here is derived from an EMBL/GenBank/DDBJ whole genome shotgun (WGS) entry which is preliminary data.</text>
</comment>
<dbReference type="PROSITE" id="PS51293">
    <property type="entry name" value="SANT"/>
    <property type="match status" value="1"/>
</dbReference>
<feature type="domain" description="HTH myb-type" evidence="9">
    <location>
        <begin position="59"/>
        <end position="115"/>
    </location>
</feature>
<evidence type="ECO:0000256" key="6">
    <source>
        <dbReference type="SAM" id="MobiDB-lite"/>
    </source>
</evidence>
<dbReference type="InterPro" id="IPR017884">
    <property type="entry name" value="SANT_dom"/>
</dbReference>
<dbReference type="EMBL" id="CM035435">
    <property type="protein sequence ID" value="KAH7290812.1"/>
    <property type="molecule type" value="Genomic_DNA"/>
</dbReference>
<dbReference type="OrthoDB" id="118550at2759"/>